<dbReference type="EMBL" id="BGZK01002229">
    <property type="protein sequence ID" value="GBP91989.1"/>
    <property type="molecule type" value="Genomic_DNA"/>
</dbReference>
<name>A0A4C1ZYC0_EUMVA</name>
<protein>
    <submittedName>
        <fullName evidence="1">Uncharacterized protein</fullName>
    </submittedName>
</protein>
<evidence type="ECO:0000313" key="1">
    <source>
        <dbReference type="EMBL" id="GBP91989.1"/>
    </source>
</evidence>
<gene>
    <name evidence="1" type="ORF">EVAR_64148_1</name>
</gene>
<proteinExistence type="predicted"/>
<keyword evidence="2" id="KW-1185">Reference proteome</keyword>
<organism evidence="1 2">
    <name type="scientific">Eumeta variegata</name>
    <name type="common">Bagworm moth</name>
    <name type="synonym">Eumeta japonica</name>
    <dbReference type="NCBI Taxonomy" id="151549"/>
    <lineage>
        <taxon>Eukaryota</taxon>
        <taxon>Metazoa</taxon>
        <taxon>Ecdysozoa</taxon>
        <taxon>Arthropoda</taxon>
        <taxon>Hexapoda</taxon>
        <taxon>Insecta</taxon>
        <taxon>Pterygota</taxon>
        <taxon>Neoptera</taxon>
        <taxon>Endopterygota</taxon>
        <taxon>Lepidoptera</taxon>
        <taxon>Glossata</taxon>
        <taxon>Ditrysia</taxon>
        <taxon>Tineoidea</taxon>
        <taxon>Psychidae</taxon>
        <taxon>Oiketicinae</taxon>
        <taxon>Eumeta</taxon>
    </lineage>
</organism>
<dbReference type="AlphaFoldDB" id="A0A4C1ZYC0"/>
<dbReference type="Proteomes" id="UP000299102">
    <property type="component" value="Unassembled WGS sequence"/>
</dbReference>
<comment type="caution">
    <text evidence="1">The sequence shown here is derived from an EMBL/GenBank/DDBJ whole genome shotgun (WGS) entry which is preliminary data.</text>
</comment>
<reference evidence="1 2" key="1">
    <citation type="journal article" date="2019" name="Commun. Biol.">
        <title>The bagworm genome reveals a unique fibroin gene that provides high tensile strength.</title>
        <authorList>
            <person name="Kono N."/>
            <person name="Nakamura H."/>
            <person name="Ohtoshi R."/>
            <person name="Tomita M."/>
            <person name="Numata K."/>
            <person name="Arakawa K."/>
        </authorList>
    </citation>
    <scope>NUCLEOTIDE SEQUENCE [LARGE SCALE GENOMIC DNA]</scope>
</reference>
<evidence type="ECO:0000313" key="2">
    <source>
        <dbReference type="Proteomes" id="UP000299102"/>
    </source>
</evidence>
<accession>A0A4C1ZYC0</accession>
<sequence>MTKPANCRRLHVIYRFKPIFAQGEEKNQTSSESNAQTVSLLPSCSNIDMGTFARLKRKKQSIKITLKIGSTVEATCVSRSRRFCNISQAHLRDYVLIDTPRTYASLKTAVRSKRNTLGFAWRREDVPPAGAVCFAGPAGRYCVTCVAHAAPTVRRRAVTAGRVAAALRSDLRTWHDALGKNLSMGLSFLFIASARKG</sequence>